<feature type="domain" description="Response regulatory" evidence="7">
    <location>
        <begin position="7"/>
        <end position="123"/>
    </location>
</feature>
<comment type="caution">
    <text evidence="8">The sequence shown here is derived from an EMBL/GenBank/DDBJ whole genome shotgun (WGS) entry which is preliminary data.</text>
</comment>
<dbReference type="InterPro" id="IPR039420">
    <property type="entry name" value="WalR-like"/>
</dbReference>
<evidence type="ECO:0000259" key="7">
    <source>
        <dbReference type="PROSITE" id="PS50110"/>
    </source>
</evidence>
<keyword evidence="4" id="KW-0804">Transcription</keyword>
<dbReference type="GO" id="GO:0003677">
    <property type="term" value="F:DNA binding"/>
    <property type="evidence" value="ECO:0007669"/>
    <property type="project" value="UniProtKB-KW"/>
</dbReference>
<evidence type="ECO:0000256" key="5">
    <source>
        <dbReference type="PROSITE-ProRule" id="PRU00169"/>
    </source>
</evidence>
<dbReference type="PANTHER" id="PTHR43214:SF41">
    <property type="entry name" value="NITRATE_NITRITE RESPONSE REGULATOR PROTEIN NARP"/>
    <property type="match status" value="1"/>
</dbReference>
<accession>A0A951IYA5</accession>
<evidence type="ECO:0000256" key="3">
    <source>
        <dbReference type="ARBA" id="ARBA00023125"/>
    </source>
</evidence>
<dbReference type="SMART" id="SM00448">
    <property type="entry name" value="REC"/>
    <property type="match status" value="1"/>
</dbReference>
<dbReference type="GO" id="GO:0000160">
    <property type="term" value="P:phosphorelay signal transduction system"/>
    <property type="evidence" value="ECO:0007669"/>
    <property type="project" value="InterPro"/>
</dbReference>
<dbReference type="CDD" id="cd17535">
    <property type="entry name" value="REC_NarL-like"/>
    <property type="match status" value="1"/>
</dbReference>
<keyword evidence="3 8" id="KW-0238">DNA-binding</keyword>
<dbReference type="Pfam" id="PF00196">
    <property type="entry name" value="GerE"/>
    <property type="match status" value="1"/>
</dbReference>
<evidence type="ECO:0000256" key="1">
    <source>
        <dbReference type="ARBA" id="ARBA00022553"/>
    </source>
</evidence>
<dbReference type="SMART" id="SM00421">
    <property type="entry name" value="HTH_LUXR"/>
    <property type="match status" value="1"/>
</dbReference>
<evidence type="ECO:0000256" key="2">
    <source>
        <dbReference type="ARBA" id="ARBA00023015"/>
    </source>
</evidence>
<dbReference type="GO" id="GO:0006355">
    <property type="term" value="P:regulation of DNA-templated transcription"/>
    <property type="evidence" value="ECO:0007669"/>
    <property type="project" value="InterPro"/>
</dbReference>
<feature type="modified residue" description="4-aspartylphosphate" evidence="5">
    <location>
        <position position="58"/>
    </location>
</feature>
<dbReference type="InterPro" id="IPR058245">
    <property type="entry name" value="NreC/VraR/RcsB-like_REC"/>
</dbReference>
<dbReference type="AlphaFoldDB" id="A0A951IYA5"/>
<keyword evidence="2" id="KW-0805">Transcription regulation</keyword>
<keyword evidence="9" id="KW-1185">Reference proteome</keyword>
<dbReference type="CDD" id="cd06170">
    <property type="entry name" value="LuxR_C_like"/>
    <property type="match status" value="1"/>
</dbReference>
<evidence type="ECO:0000313" key="8">
    <source>
        <dbReference type="EMBL" id="MBW3468349.1"/>
    </source>
</evidence>
<dbReference type="PANTHER" id="PTHR43214">
    <property type="entry name" value="TWO-COMPONENT RESPONSE REGULATOR"/>
    <property type="match status" value="1"/>
</dbReference>
<protein>
    <submittedName>
        <fullName evidence="8">DNA-binding response regulator</fullName>
    </submittedName>
</protein>
<reference evidence="8 9" key="1">
    <citation type="journal article" date="2020" name="Syst. Appl. Microbiol.">
        <title>Arthrospiribacter ruber gen. nov., sp. nov., a novel bacterium isolated from Arthrospira cultures.</title>
        <authorList>
            <person name="Waleron M."/>
            <person name="Misztak A."/>
            <person name="Waleron M.M."/>
            <person name="Furmaniak M."/>
            <person name="Mrozik A."/>
            <person name="Waleron K."/>
        </authorList>
    </citation>
    <scope>NUCLEOTIDE SEQUENCE [LARGE SCALE GENOMIC DNA]</scope>
    <source>
        <strain evidence="8 9">DPMB0001</strain>
    </source>
</reference>
<evidence type="ECO:0000313" key="9">
    <source>
        <dbReference type="Proteomes" id="UP000727490"/>
    </source>
</evidence>
<dbReference type="InterPro" id="IPR000792">
    <property type="entry name" value="Tscrpt_reg_LuxR_C"/>
</dbReference>
<evidence type="ECO:0000256" key="4">
    <source>
        <dbReference type="ARBA" id="ARBA00023163"/>
    </source>
</evidence>
<dbReference type="Proteomes" id="UP000727490">
    <property type="component" value="Unassembled WGS sequence"/>
</dbReference>
<gene>
    <name evidence="8" type="ORF">EGN73_11080</name>
</gene>
<dbReference type="PROSITE" id="PS50043">
    <property type="entry name" value="HTH_LUXR_2"/>
    <property type="match status" value="1"/>
</dbReference>
<feature type="domain" description="HTH luxR-type" evidence="6">
    <location>
        <begin position="154"/>
        <end position="219"/>
    </location>
</feature>
<dbReference type="Pfam" id="PF00072">
    <property type="entry name" value="Response_reg"/>
    <property type="match status" value="1"/>
</dbReference>
<proteinExistence type="predicted"/>
<evidence type="ECO:0000259" key="6">
    <source>
        <dbReference type="PROSITE" id="PS50043"/>
    </source>
</evidence>
<dbReference type="RefSeq" id="WP_219289546.1">
    <property type="nucleotide sequence ID" value="NZ_RPHB01000005.1"/>
</dbReference>
<name>A0A951IYA5_9BACT</name>
<keyword evidence="1 5" id="KW-0597">Phosphoprotein</keyword>
<dbReference type="InterPro" id="IPR001789">
    <property type="entry name" value="Sig_transdc_resp-reg_receiver"/>
</dbReference>
<dbReference type="PROSITE" id="PS50110">
    <property type="entry name" value="RESPONSE_REGULATORY"/>
    <property type="match status" value="1"/>
</dbReference>
<organism evidence="8 9">
    <name type="scientific">Arthrospiribacter ruber</name>
    <dbReference type="NCBI Taxonomy" id="2487934"/>
    <lineage>
        <taxon>Bacteria</taxon>
        <taxon>Pseudomonadati</taxon>
        <taxon>Bacteroidota</taxon>
        <taxon>Cytophagia</taxon>
        <taxon>Cytophagales</taxon>
        <taxon>Cyclobacteriaceae</taxon>
        <taxon>Arthrospiribacter</taxon>
    </lineage>
</organism>
<dbReference type="EMBL" id="RPHB01000005">
    <property type="protein sequence ID" value="MBW3468349.1"/>
    <property type="molecule type" value="Genomic_DNA"/>
</dbReference>
<sequence>MTTDQINVVLADDHTVVRNGIKLLLETEGEIKVIGEANDGLEALEAVKQLQPDVLVIDIRMPNMNGLEATRKLKDYSEKTRALILSMHNDEEYILQSVEVGASGYLLKDTSKDEFLKAIRSIHKGGKYFSGDISNVLINSYLTVKNPGEPVQKDSEYDYDLTKREKEILQLIYSGVNNKEIADQLKKSIRTIETHRFNIMKKLNVSSVVELLKKVEDEKGLRLIVRKD</sequence>